<organism evidence="1 2">
    <name type="scientific">Actinoplanes sichuanensis</name>
    <dbReference type="NCBI Taxonomy" id="512349"/>
    <lineage>
        <taxon>Bacteria</taxon>
        <taxon>Bacillati</taxon>
        <taxon>Actinomycetota</taxon>
        <taxon>Actinomycetes</taxon>
        <taxon>Micromonosporales</taxon>
        <taxon>Micromonosporaceae</taxon>
        <taxon>Actinoplanes</taxon>
    </lineage>
</organism>
<proteinExistence type="predicted"/>
<gene>
    <name evidence="1" type="ORF">ACFQ5G_34505</name>
</gene>
<protein>
    <recommendedName>
        <fullName evidence="3">DUF222 domain-containing protein</fullName>
    </recommendedName>
</protein>
<evidence type="ECO:0008006" key="3">
    <source>
        <dbReference type="Google" id="ProtNLM"/>
    </source>
</evidence>
<keyword evidence="2" id="KW-1185">Reference proteome</keyword>
<comment type="caution">
    <text evidence="1">The sequence shown here is derived from an EMBL/GenBank/DDBJ whole genome shotgun (WGS) entry which is preliminary data.</text>
</comment>
<dbReference type="EMBL" id="JBHTMK010000044">
    <property type="protein sequence ID" value="MFD1370474.1"/>
    <property type="molecule type" value="Genomic_DNA"/>
</dbReference>
<name>A0ABW4AII5_9ACTN</name>
<evidence type="ECO:0000313" key="1">
    <source>
        <dbReference type="EMBL" id="MFD1370474.1"/>
    </source>
</evidence>
<dbReference type="Proteomes" id="UP001597183">
    <property type="component" value="Unassembled WGS sequence"/>
</dbReference>
<evidence type="ECO:0000313" key="2">
    <source>
        <dbReference type="Proteomes" id="UP001597183"/>
    </source>
</evidence>
<accession>A0ABW4AII5</accession>
<dbReference type="RefSeq" id="WP_317793755.1">
    <property type="nucleotide sequence ID" value="NZ_AP028461.1"/>
</dbReference>
<reference evidence="2" key="1">
    <citation type="journal article" date="2019" name="Int. J. Syst. Evol. Microbiol.">
        <title>The Global Catalogue of Microorganisms (GCM) 10K type strain sequencing project: providing services to taxonomists for standard genome sequencing and annotation.</title>
        <authorList>
            <consortium name="The Broad Institute Genomics Platform"/>
            <consortium name="The Broad Institute Genome Sequencing Center for Infectious Disease"/>
            <person name="Wu L."/>
            <person name="Ma J."/>
        </authorList>
    </citation>
    <scope>NUCLEOTIDE SEQUENCE [LARGE SCALE GENOMIC DNA]</scope>
    <source>
        <strain evidence="2">CCM 7526</strain>
    </source>
</reference>
<sequence length="354" mass="37124">MASLDDALGRLLDGGGPPAAVTRGMLAGLREALAQVTPDAPEADEAITRLLTAAEPGTPRPAEVTAPPARAARPDRLLAEVWARAIPITAERNPGEPPTDPGRLWDEIHLLGLRISADERTDLTTRAVAAARAVGAEPGDPATVIPGPARETLIPSLRSGDRTLSTGLATDPAAPAPAGLPGDGGAETAALIRLIAPVMELVTRDRHLTHCLQVLQFRGLASLAPTGEQDRLRAQMVSRVAAVAAARAYTDDWLESLVRAHEAVVSVVHVPPAPDGSWWGGLRLQAHTLVRDGAGLVATGQVKLPPARFTAARALTDHDIPLKVPESTGMVLACVRVWSRIHDTESPGRVIYAS</sequence>